<dbReference type="CDD" id="cd00156">
    <property type="entry name" value="REC"/>
    <property type="match status" value="1"/>
</dbReference>
<keyword evidence="1" id="KW-0547">Nucleotide-binding</keyword>
<dbReference type="Gene3D" id="1.10.10.60">
    <property type="entry name" value="Homeodomain-like"/>
    <property type="match status" value="1"/>
</dbReference>
<dbReference type="GO" id="GO:0006355">
    <property type="term" value="P:regulation of DNA-templated transcription"/>
    <property type="evidence" value="ECO:0007669"/>
    <property type="project" value="InterPro"/>
</dbReference>
<dbReference type="PANTHER" id="PTHR32071">
    <property type="entry name" value="TRANSCRIPTIONAL REGULATORY PROTEIN"/>
    <property type="match status" value="1"/>
</dbReference>
<dbReference type="STRING" id="1121022.GCA_000376105_03577"/>
<evidence type="ECO:0000259" key="9">
    <source>
        <dbReference type="PROSITE" id="PS50110"/>
    </source>
</evidence>
<dbReference type="InterPro" id="IPR025944">
    <property type="entry name" value="Sigma_54_int_dom_CS"/>
</dbReference>
<dbReference type="GO" id="GO:0000160">
    <property type="term" value="P:phosphorelay signal transduction system"/>
    <property type="evidence" value="ECO:0007669"/>
    <property type="project" value="UniProtKB-KW"/>
</dbReference>
<feature type="domain" description="Sigma-54 factor interaction" evidence="8">
    <location>
        <begin position="151"/>
        <end position="380"/>
    </location>
</feature>
<proteinExistence type="predicted"/>
<dbReference type="PATRIC" id="fig|1121022.4.peg.3347"/>
<dbReference type="CDD" id="cd00009">
    <property type="entry name" value="AAA"/>
    <property type="match status" value="1"/>
</dbReference>
<name>V4P2D3_9CAUL</name>
<evidence type="ECO:0000313" key="10">
    <source>
        <dbReference type="EMBL" id="ESQ88122.1"/>
    </source>
</evidence>
<dbReference type="FunFam" id="3.40.50.300:FF:000006">
    <property type="entry name" value="DNA-binding transcriptional regulator NtrC"/>
    <property type="match status" value="1"/>
</dbReference>
<dbReference type="PROSITE" id="PS00688">
    <property type="entry name" value="SIGMA54_INTERACT_3"/>
    <property type="match status" value="1"/>
</dbReference>
<sequence>MNSSGHILIVDDDAGVCLAARLALVSHFTQIETFNAPDGLDEVIVSRDIDAILLDMNFRPGANSGQDGLDWLDRLHRLDPSLSIVMMTAFGGVTLAVETLKRGAVDFVLKPWQNEKLIATLSAAVALTHAKREAETLRLRGAESAIRPGMMIGNAPSLSPVLRHVRRIAPTDAIVSIVGENGTGKETMAREIHRLSSRSHLPFVAVDLGTVPEAFVESELFGHRRGAFGGADADRAGRYQAAHGGTLYLDDIGSLPLHLQKRLLHVIEHQEVLPIGATKPVKVNVRLIVSSQRPLNERVEAEMFRSDLSMRLDTVRICVPPLRDRREDIPALLEHFLSLYARKHNLPRRRASGDVLKWIESYDWPGNIRELRHATERATLLLGDERLHLEDFPFLFTSRTPASEGGSYNLDEIERVAIGRAMSDFDGNITLAATALGLTRPALYRRLEKHGF</sequence>
<dbReference type="OrthoDB" id="9154941at2"/>
<evidence type="ECO:0000313" key="11">
    <source>
        <dbReference type="Proteomes" id="UP000017837"/>
    </source>
</evidence>
<dbReference type="InterPro" id="IPR058031">
    <property type="entry name" value="AAA_lid_NorR"/>
</dbReference>
<feature type="modified residue" description="4-aspartylphosphate" evidence="7">
    <location>
        <position position="55"/>
    </location>
</feature>
<dbReference type="Pfam" id="PF00072">
    <property type="entry name" value="Response_reg"/>
    <property type="match status" value="1"/>
</dbReference>
<dbReference type="InterPro" id="IPR002197">
    <property type="entry name" value="HTH_Fis"/>
</dbReference>
<dbReference type="RefSeq" id="WP_018083256.1">
    <property type="nucleotide sequence ID" value="NZ_AQWM01000027.1"/>
</dbReference>
<dbReference type="EMBL" id="AWGB01000039">
    <property type="protein sequence ID" value="ESQ88122.1"/>
    <property type="molecule type" value="Genomic_DNA"/>
</dbReference>
<dbReference type="InterPro" id="IPR003593">
    <property type="entry name" value="AAA+_ATPase"/>
</dbReference>
<dbReference type="Pfam" id="PF00158">
    <property type="entry name" value="Sigma54_activat"/>
    <property type="match status" value="1"/>
</dbReference>
<dbReference type="PRINTS" id="PR01590">
    <property type="entry name" value="HTHFIS"/>
</dbReference>
<dbReference type="PROSITE" id="PS50110">
    <property type="entry name" value="RESPONSE_REGULATORY"/>
    <property type="match status" value="1"/>
</dbReference>
<reference evidence="10 11" key="1">
    <citation type="journal article" date="2014" name="Nature">
        <title>Sequential evolution of bacterial morphology by co-option of a developmental regulator.</title>
        <authorList>
            <person name="Jiang C."/>
            <person name="Brown P.J."/>
            <person name="Ducret A."/>
            <person name="Brun Y.V."/>
        </authorList>
    </citation>
    <scope>NUCLEOTIDE SEQUENCE [LARGE SCALE GENOMIC DNA]</scope>
    <source>
        <strain evidence="10 11">DSM 16100</strain>
    </source>
</reference>
<evidence type="ECO:0000256" key="6">
    <source>
        <dbReference type="ARBA" id="ARBA00023163"/>
    </source>
</evidence>
<dbReference type="Gene3D" id="3.40.50.300">
    <property type="entry name" value="P-loop containing nucleotide triphosphate hydrolases"/>
    <property type="match status" value="1"/>
</dbReference>
<dbReference type="InterPro" id="IPR009057">
    <property type="entry name" value="Homeodomain-like_sf"/>
</dbReference>
<accession>V4P2D3</accession>
<dbReference type="Gene3D" id="3.40.50.2300">
    <property type="match status" value="1"/>
</dbReference>
<dbReference type="Pfam" id="PF25601">
    <property type="entry name" value="AAA_lid_14"/>
    <property type="match status" value="1"/>
</dbReference>
<dbReference type="InterPro" id="IPR011006">
    <property type="entry name" value="CheY-like_superfamily"/>
</dbReference>
<keyword evidence="3" id="KW-0902">Two-component regulatory system</keyword>
<organism evidence="10 11">
    <name type="scientific">Asticcacaulis benevestitus DSM 16100 = ATCC BAA-896</name>
    <dbReference type="NCBI Taxonomy" id="1121022"/>
    <lineage>
        <taxon>Bacteria</taxon>
        <taxon>Pseudomonadati</taxon>
        <taxon>Pseudomonadota</taxon>
        <taxon>Alphaproteobacteria</taxon>
        <taxon>Caulobacterales</taxon>
        <taxon>Caulobacteraceae</taxon>
        <taxon>Asticcacaulis</taxon>
    </lineage>
</organism>
<dbReference type="InterPro" id="IPR002078">
    <property type="entry name" value="Sigma_54_int"/>
</dbReference>
<dbReference type="PROSITE" id="PS50045">
    <property type="entry name" value="SIGMA54_INTERACT_4"/>
    <property type="match status" value="1"/>
</dbReference>
<evidence type="ECO:0008006" key="12">
    <source>
        <dbReference type="Google" id="ProtNLM"/>
    </source>
</evidence>
<dbReference type="PANTHER" id="PTHR32071:SF113">
    <property type="entry name" value="ALGINATE BIOSYNTHESIS TRANSCRIPTIONAL REGULATORY PROTEIN ALGB"/>
    <property type="match status" value="1"/>
</dbReference>
<evidence type="ECO:0000259" key="8">
    <source>
        <dbReference type="PROSITE" id="PS50045"/>
    </source>
</evidence>
<evidence type="ECO:0000256" key="1">
    <source>
        <dbReference type="ARBA" id="ARBA00022741"/>
    </source>
</evidence>
<protein>
    <recommendedName>
        <fullName evidence="12">ATPase AAA</fullName>
    </recommendedName>
</protein>
<keyword evidence="2" id="KW-0067">ATP-binding</keyword>
<dbReference type="SUPFAM" id="SSF52172">
    <property type="entry name" value="CheY-like"/>
    <property type="match status" value="1"/>
</dbReference>
<keyword evidence="5" id="KW-0010">Activator</keyword>
<keyword evidence="11" id="KW-1185">Reference proteome</keyword>
<evidence type="ECO:0000256" key="7">
    <source>
        <dbReference type="PROSITE-ProRule" id="PRU00169"/>
    </source>
</evidence>
<keyword evidence="7" id="KW-0597">Phosphoprotein</keyword>
<feature type="domain" description="Response regulatory" evidence="9">
    <location>
        <begin position="6"/>
        <end position="125"/>
    </location>
</feature>
<comment type="caution">
    <text evidence="10">The sequence shown here is derived from an EMBL/GenBank/DDBJ whole genome shotgun (WGS) entry which is preliminary data.</text>
</comment>
<dbReference type="SMART" id="SM00448">
    <property type="entry name" value="REC"/>
    <property type="match status" value="1"/>
</dbReference>
<dbReference type="AlphaFoldDB" id="V4P2D3"/>
<dbReference type="InterPro" id="IPR027417">
    <property type="entry name" value="P-loop_NTPase"/>
</dbReference>
<keyword evidence="6" id="KW-0804">Transcription</keyword>
<evidence type="ECO:0000256" key="2">
    <source>
        <dbReference type="ARBA" id="ARBA00022840"/>
    </source>
</evidence>
<dbReference type="GO" id="GO:0005524">
    <property type="term" value="F:ATP binding"/>
    <property type="evidence" value="ECO:0007669"/>
    <property type="project" value="UniProtKB-KW"/>
</dbReference>
<dbReference type="eggNOG" id="COG2204">
    <property type="taxonomic scope" value="Bacteria"/>
</dbReference>
<dbReference type="Gene3D" id="1.10.8.60">
    <property type="match status" value="1"/>
</dbReference>
<keyword evidence="4" id="KW-0805">Transcription regulation</keyword>
<evidence type="ECO:0000256" key="4">
    <source>
        <dbReference type="ARBA" id="ARBA00023015"/>
    </source>
</evidence>
<dbReference type="Pfam" id="PF02954">
    <property type="entry name" value="HTH_8"/>
    <property type="match status" value="1"/>
</dbReference>
<dbReference type="SUPFAM" id="SSF52540">
    <property type="entry name" value="P-loop containing nucleoside triphosphate hydrolases"/>
    <property type="match status" value="1"/>
</dbReference>
<dbReference type="Proteomes" id="UP000017837">
    <property type="component" value="Unassembled WGS sequence"/>
</dbReference>
<dbReference type="InterPro" id="IPR001789">
    <property type="entry name" value="Sig_transdc_resp-reg_receiver"/>
</dbReference>
<dbReference type="SUPFAM" id="SSF46689">
    <property type="entry name" value="Homeodomain-like"/>
    <property type="match status" value="1"/>
</dbReference>
<evidence type="ECO:0000256" key="5">
    <source>
        <dbReference type="ARBA" id="ARBA00023159"/>
    </source>
</evidence>
<dbReference type="GO" id="GO:0043565">
    <property type="term" value="F:sequence-specific DNA binding"/>
    <property type="evidence" value="ECO:0007669"/>
    <property type="project" value="InterPro"/>
</dbReference>
<evidence type="ECO:0000256" key="3">
    <source>
        <dbReference type="ARBA" id="ARBA00023012"/>
    </source>
</evidence>
<gene>
    <name evidence="10" type="ORF">ABENE_16465</name>
</gene>
<dbReference type="SMART" id="SM00382">
    <property type="entry name" value="AAA"/>
    <property type="match status" value="1"/>
</dbReference>